<organism evidence="2 3">
    <name type="scientific">Brevibacillus fluminis</name>
    <dbReference type="NCBI Taxonomy" id="511487"/>
    <lineage>
        <taxon>Bacteria</taxon>
        <taxon>Bacillati</taxon>
        <taxon>Bacillota</taxon>
        <taxon>Bacilli</taxon>
        <taxon>Bacillales</taxon>
        <taxon>Paenibacillaceae</taxon>
        <taxon>Brevibacillus</taxon>
    </lineage>
</organism>
<dbReference type="EMBL" id="RHHQ01000018">
    <property type="protein sequence ID" value="RNB83353.1"/>
    <property type="molecule type" value="Genomic_DNA"/>
</dbReference>
<accession>A0A3M8D689</accession>
<keyword evidence="1" id="KW-0812">Transmembrane</keyword>
<evidence type="ECO:0008006" key="4">
    <source>
        <dbReference type="Google" id="ProtNLM"/>
    </source>
</evidence>
<dbReference type="OrthoDB" id="2663140at2"/>
<keyword evidence="3" id="KW-1185">Reference proteome</keyword>
<feature type="transmembrane region" description="Helical" evidence="1">
    <location>
        <begin position="50"/>
        <end position="70"/>
    </location>
</feature>
<dbReference type="Proteomes" id="UP000271031">
    <property type="component" value="Unassembled WGS sequence"/>
</dbReference>
<evidence type="ECO:0000313" key="3">
    <source>
        <dbReference type="Proteomes" id="UP000271031"/>
    </source>
</evidence>
<name>A0A3M8D689_9BACL</name>
<sequence length="161" mass="17858">MTLKPIAVCLYLALAYWISSVNPMLKMFFFPTLAAIAFFFMSRVNQMKELFTISAAAIAASLIGSVIFFIDSGVFSFLITCLITISLILYYKITAAPVLAVAVIPFFAHPAMMWLFPLSLSLTLVGLIAVLWMCQKLETQFGKLFALSAKKNVANEELSYD</sequence>
<evidence type="ECO:0000256" key="1">
    <source>
        <dbReference type="SAM" id="Phobius"/>
    </source>
</evidence>
<feature type="transmembrane region" description="Helical" evidence="1">
    <location>
        <begin position="114"/>
        <end position="134"/>
    </location>
</feature>
<comment type="caution">
    <text evidence="2">The sequence shown here is derived from an EMBL/GenBank/DDBJ whole genome shotgun (WGS) entry which is preliminary data.</text>
</comment>
<dbReference type="AlphaFoldDB" id="A0A3M8D689"/>
<proteinExistence type="predicted"/>
<dbReference type="RefSeq" id="WP_122920085.1">
    <property type="nucleotide sequence ID" value="NZ_RHHQ01000018.1"/>
</dbReference>
<feature type="transmembrane region" description="Helical" evidence="1">
    <location>
        <begin position="77"/>
        <end position="108"/>
    </location>
</feature>
<evidence type="ECO:0000313" key="2">
    <source>
        <dbReference type="EMBL" id="RNB83353.1"/>
    </source>
</evidence>
<keyword evidence="1" id="KW-1133">Transmembrane helix</keyword>
<keyword evidence="1" id="KW-0472">Membrane</keyword>
<reference evidence="2 3" key="1">
    <citation type="submission" date="2018-10" db="EMBL/GenBank/DDBJ databases">
        <title>Phylogenomics of Brevibacillus.</title>
        <authorList>
            <person name="Dunlap C."/>
        </authorList>
    </citation>
    <scope>NUCLEOTIDE SEQUENCE [LARGE SCALE GENOMIC DNA]</scope>
    <source>
        <strain evidence="2 3">JCM 15716</strain>
    </source>
</reference>
<gene>
    <name evidence="2" type="ORF">EDM56_22050</name>
</gene>
<protein>
    <recommendedName>
        <fullName evidence="4">HPP family protein</fullName>
    </recommendedName>
</protein>